<dbReference type="Pfam" id="PF04542">
    <property type="entry name" value="Sigma70_r2"/>
    <property type="match status" value="1"/>
</dbReference>
<dbReference type="InterPro" id="IPR036388">
    <property type="entry name" value="WH-like_DNA-bd_sf"/>
</dbReference>
<evidence type="ECO:0000259" key="8">
    <source>
        <dbReference type="Pfam" id="PF08281"/>
    </source>
</evidence>
<keyword evidence="2 6" id="KW-0805">Transcription regulation</keyword>
<evidence type="ECO:0000256" key="1">
    <source>
        <dbReference type="ARBA" id="ARBA00010641"/>
    </source>
</evidence>
<evidence type="ECO:0000313" key="9">
    <source>
        <dbReference type="EMBL" id="SNR47469.1"/>
    </source>
</evidence>
<dbReference type="PANTHER" id="PTHR43133">
    <property type="entry name" value="RNA POLYMERASE ECF-TYPE SIGMA FACTO"/>
    <property type="match status" value="1"/>
</dbReference>
<dbReference type="Gene3D" id="1.10.10.10">
    <property type="entry name" value="Winged helix-like DNA-binding domain superfamily/Winged helix DNA-binding domain"/>
    <property type="match status" value="1"/>
</dbReference>
<dbReference type="InterPro" id="IPR013324">
    <property type="entry name" value="RNA_pol_sigma_r3/r4-like"/>
</dbReference>
<keyword evidence="5 6" id="KW-0804">Transcription</keyword>
<evidence type="ECO:0000256" key="6">
    <source>
        <dbReference type="RuleBase" id="RU000716"/>
    </source>
</evidence>
<keyword evidence="4 6" id="KW-0238">DNA-binding</keyword>
<dbReference type="InterPro" id="IPR014284">
    <property type="entry name" value="RNA_pol_sigma-70_dom"/>
</dbReference>
<reference evidence="9 10" key="1">
    <citation type="submission" date="2017-06" db="EMBL/GenBank/DDBJ databases">
        <authorList>
            <person name="Varghese N."/>
            <person name="Submissions S."/>
        </authorList>
    </citation>
    <scope>NUCLEOTIDE SEQUENCE [LARGE SCALE GENOMIC DNA]</scope>
    <source>
        <strain evidence="9 10">DSM 19840</strain>
    </source>
</reference>
<protein>
    <recommendedName>
        <fullName evidence="6">RNA polymerase sigma factor</fullName>
    </recommendedName>
</protein>
<proteinExistence type="inferred from homology"/>
<dbReference type="PANTHER" id="PTHR43133:SF51">
    <property type="entry name" value="RNA POLYMERASE SIGMA FACTOR"/>
    <property type="match status" value="1"/>
</dbReference>
<dbReference type="SUPFAM" id="SSF88659">
    <property type="entry name" value="Sigma3 and sigma4 domains of RNA polymerase sigma factors"/>
    <property type="match status" value="1"/>
</dbReference>
<dbReference type="InterPro" id="IPR000838">
    <property type="entry name" value="RNA_pol_sigma70_ECF_CS"/>
</dbReference>
<keyword evidence="10" id="KW-1185">Reference proteome</keyword>
<evidence type="ECO:0000256" key="2">
    <source>
        <dbReference type="ARBA" id="ARBA00023015"/>
    </source>
</evidence>
<dbReference type="RefSeq" id="WP_245838891.1">
    <property type="nucleotide sequence ID" value="NZ_FZNV01000002.1"/>
</dbReference>
<dbReference type="InterPro" id="IPR013249">
    <property type="entry name" value="RNA_pol_sigma70_r4_t2"/>
</dbReference>
<sequence>MKELDTNIRFTHKSLVEKSKAGDRNSQYKLYELYVDAMYNIGLRYLRIKEDAEDIVQESFVDAFRNLHTFKYESTFGAWLKRIVINKSINHLKVKRLALANMDDHDHHLTDEEETVAELPLALEKIKTGIQKLPLGYQQIINLYLLEGYDHIEIGEVLGITTSTSKSQYHRAKKKLVQIINAL</sequence>
<comment type="caution">
    <text evidence="9">The sequence shown here is derived from an EMBL/GenBank/DDBJ whole genome shotgun (WGS) entry which is preliminary data.</text>
</comment>
<feature type="domain" description="RNA polymerase sigma-70 region 2" evidence="7">
    <location>
        <begin position="30"/>
        <end position="95"/>
    </location>
</feature>
<evidence type="ECO:0000256" key="3">
    <source>
        <dbReference type="ARBA" id="ARBA00023082"/>
    </source>
</evidence>
<dbReference type="NCBIfam" id="TIGR02937">
    <property type="entry name" value="sigma70-ECF"/>
    <property type="match status" value="1"/>
</dbReference>
<comment type="similarity">
    <text evidence="1 6">Belongs to the sigma-70 factor family. ECF subfamily.</text>
</comment>
<organism evidence="9 10">
    <name type="scientific">Maribacter sedimenticola</name>
    <dbReference type="NCBI Taxonomy" id="228956"/>
    <lineage>
        <taxon>Bacteria</taxon>
        <taxon>Pseudomonadati</taxon>
        <taxon>Bacteroidota</taxon>
        <taxon>Flavobacteriia</taxon>
        <taxon>Flavobacteriales</taxon>
        <taxon>Flavobacteriaceae</taxon>
        <taxon>Maribacter</taxon>
    </lineage>
</organism>
<dbReference type="Gene3D" id="1.10.1740.10">
    <property type="match status" value="1"/>
</dbReference>
<dbReference type="SUPFAM" id="SSF88946">
    <property type="entry name" value="Sigma2 domain of RNA polymerase sigma factors"/>
    <property type="match status" value="1"/>
</dbReference>
<evidence type="ECO:0000313" key="10">
    <source>
        <dbReference type="Proteomes" id="UP000198337"/>
    </source>
</evidence>
<dbReference type="InterPro" id="IPR013325">
    <property type="entry name" value="RNA_pol_sigma_r2"/>
</dbReference>
<gene>
    <name evidence="9" type="ORF">SAMN04488009_2031</name>
</gene>
<evidence type="ECO:0000256" key="4">
    <source>
        <dbReference type="ARBA" id="ARBA00023125"/>
    </source>
</evidence>
<dbReference type="Proteomes" id="UP000198337">
    <property type="component" value="Unassembled WGS sequence"/>
</dbReference>
<dbReference type="Pfam" id="PF08281">
    <property type="entry name" value="Sigma70_r4_2"/>
    <property type="match status" value="1"/>
</dbReference>
<feature type="domain" description="RNA polymerase sigma factor 70 region 4 type 2" evidence="8">
    <location>
        <begin position="124"/>
        <end position="176"/>
    </location>
</feature>
<name>A0ABY1SGX5_9FLAO</name>
<dbReference type="PROSITE" id="PS01063">
    <property type="entry name" value="SIGMA70_ECF"/>
    <property type="match status" value="1"/>
</dbReference>
<dbReference type="InterPro" id="IPR039425">
    <property type="entry name" value="RNA_pol_sigma-70-like"/>
</dbReference>
<keyword evidence="3 6" id="KW-0731">Sigma factor</keyword>
<evidence type="ECO:0000256" key="5">
    <source>
        <dbReference type="ARBA" id="ARBA00023163"/>
    </source>
</evidence>
<dbReference type="EMBL" id="FZNV01000002">
    <property type="protein sequence ID" value="SNR47469.1"/>
    <property type="molecule type" value="Genomic_DNA"/>
</dbReference>
<dbReference type="InterPro" id="IPR007627">
    <property type="entry name" value="RNA_pol_sigma70_r2"/>
</dbReference>
<dbReference type="CDD" id="cd06171">
    <property type="entry name" value="Sigma70_r4"/>
    <property type="match status" value="1"/>
</dbReference>
<evidence type="ECO:0000259" key="7">
    <source>
        <dbReference type="Pfam" id="PF04542"/>
    </source>
</evidence>
<accession>A0ABY1SGX5</accession>